<keyword evidence="3" id="KW-1185">Reference proteome</keyword>
<accession>U3B5M8</accession>
<dbReference type="Pfam" id="PF07208">
    <property type="entry name" value="DUF1414"/>
    <property type="match status" value="1"/>
</dbReference>
<dbReference type="AlphaFoldDB" id="U3B5M8"/>
<dbReference type="eggNOG" id="COG3082">
    <property type="taxonomic scope" value="Bacteria"/>
</dbReference>
<evidence type="ECO:0000256" key="1">
    <source>
        <dbReference type="HAMAP-Rule" id="MF_00816"/>
    </source>
</evidence>
<name>U3B5M8_9VIBR</name>
<protein>
    <recommendedName>
        <fullName evidence="1">UPF0352 protein VEZ01S_53_00350</fullName>
    </recommendedName>
</protein>
<dbReference type="OrthoDB" id="5771474at2"/>
<sequence>MPITSKYSDEKVETMLAEIATVLEKHESTPELSLMLVGNIATNVLNQNVAKGQRKIIAKTFADALIASVDD</sequence>
<dbReference type="Gene3D" id="1.10.3390.10">
    <property type="entry name" value="YejL-like"/>
    <property type="match status" value="1"/>
</dbReference>
<dbReference type="PIRSF" id="PIRSF006188">
    <property type="entry name" value="UCP006188"/>
    <property type="match status" value="1"/>
</dbReference>
<dbReference type="Proteomes" id="UP000016562">
    <property type="component" value="Unassembled WGS sequence"/>
</dbReference>
<dbReference type="NCBIfam" id="NF010242">
    <property type="entry name" value="PRK13689.1"/>
    <property type="match status" value="1"/>
</dbReference>
<organism evidence="2 3">
    <name type="scientific">Vibrio ezurae NBRC 102218</name>
    <dbReference type="NCBI Taxonomy" id="1219080"/>
    <lineage>
        <taxon>Bacteria</taxon>
        <taxon>Pseudomonadati</taxon>
        <taxon>Pseudomonadota</taxon>
        <taxon>Gammaproteobacteria</taxon>
        <taxon>Vibrionales</taxon>
        <taxon>Vibrionaceae</taxon>
        <taxon>Vibrio</taxon>
    </lineage>
</organism>
<dbReference type="InterPro" id="IPR009857">
    <property type="entry name" value="UPF0352"/>
</dbReference>
<dbReference type="SUPFAM" id="SSF158651">
    <property type="entry name" value="YejL-like"/>
    <property type="match status" value="1"/>
</dbReference>
<reference evidence="2 3" key="1">
    <citation type="submission" date="2013-09" db="EMBL/GenBank/DDBJ databases">
        <title>Whole genome shotgun sequence of Vibrio ezurae NBRC 102218.</title>
        <authorList>
            <person name="Yoshida I."/>
            <person name="Hosoyama A."/>
            <person name="Numata M."/>
            <person name="Hashimoto M."/>
            <person name="Hosoyama Y."/>
            <person name="Tsuchikane K."/>
            <person name="Noguchi M."/>
            <person name="Hirakata S."/>
            <person name="Ichikawa N."/>
            <person name="Ohji S."/>
            <person name="Yamazoe A."/>
            <person name="Fujita N."/>
        </authorList>
    </citation>
    <scope>NUCLEOTIDE SEQUENCE [LARGE SCALE GENOMIC DNA]</scope>
    <source>
        <strain evidence="2 3">NBRC 102218</strain>
    </source>
</reference>
<comment type="similarity">
    <text evidence="1">Belongs to the UPF0352 family.</text>
</comment>
<dbReference type="HAMAP" id="MF_00816">
    <property type="entry name" value="UPF0352"/>
    <property type="match status" value="1"/>
</dbReference>
<dbReference type="EMBL" id="BATM01000053">
    <property type="protein sequence ID" value="GAD81235.1"/>
    <property type="molecule type" value="Genomic_DNA"/>
</dbReference>
<dbReference type="RefSeq" id="WP_021714932.1">
    <property type="nucleotide sequence ID" value="NZ_BATM01000053.1"/>
</dbReference>
<evidence type="ECO:0000313" key="3">
    <source>
        <dbReference type="Proteomes" id="UP000016562"/>
    </source>
</evidence>
<dbReference type="STRING" id="1219080.VEZ01S_53_00350"/>
<dbReference type="InterPro" id="IPR023202">
    <property type="entry name" value="YejL_sf"/>
</dbReference>
<proteinExistence type="inferred from homology"/>
<gene>
    <name evidence="2" type="ORF">VEZ01S_53_00350</name>
</gene>
<comment type="caution">
    <text evidence="2">The sequence shown here is derived from an EMBL/GenBank/DDBJ whole genome shotgun (WGS) entry which is preliminary data.</text>
</comment>
<evidence type="ECO:0000313" key="2">
    <source>
        <dbReference type="EMBL" id="GAD81235.1"/>
    </source>
</evidence>